<proteinExistence type="predicted"/>
<dbReference type="PANTHER" id="PTHR32158">
    <property type="entry name" value="RING-TYPE DOMAIN-CONTAINING PROTEIN"/>
    <property type="match status" value="1"/>
</dbReference>
<reference evidence="1" key="1">
    <citation type="journal article" date="2020" name="Nature">
        <title>Giant virus diversity and host interactions through global metagenomics.</title>
        <authorList>
            <person name="Schulz F."/>
            <person name="Roux S."/>
            <person name="Paez-Espino D."/>
            <person name="Jungbluth S."/>
            <person name="Walsh D.A."/>
            <person name="Denef V.J."/>
            <person name="McMahon K.D."/>
            <person name="Konstantinidis K.T."/>
            <person name="Eloe-Fadrosh E.A."/>
            <person name="Kyrpides N.C."/>
            <person name="Woyke T."/>
        </authorList>
    </citation>
    <scope>NUCLEOTIDE SEQUENCE</scope>
    <source>
        <strain evidence="1">GVMAG-M-3300020192-26</strain>
    </source>
</reference>
<dbReference type="PANTHER" id="PTHR32158:SF21">
    <property type="match status" value="1"/>
</dbReference>
<organism evidence="1">
    <name type="scientific">viral metagenome</name>
    <dbReference type="NCBI Taxonomy" id="1070528"/>
    <lineage>
        <taxon>unclassified sequences</taxon>
        <taxon>metagenomes</taxon>
        <taxon>organismal metagenomes</taxon>
    </lineage>
</organism>
<evidence type="ECO:0000313" key="1">
    <source>
        <dbReference type="EMBL" id="QHT00268.1"/>
    </source>
</evidence>
<name>A0A6C0C6T9_9ZZZZ</name>
<dbReference type="InterPro" id="IPR011050">
    <property type="entry name" value="Pectin_lyase_fold/virulence"/>
</dbReference>
<dbReference type="EMBL" id="MN739354">
    <property type="protein sequence ID" value="QHT00268.1"/>
    <property type="molecule type" value="Genomic_DNA"/>
</dbReference>
<dbReference type="SUPFAM" id="SSF51126">
    <property type="entry name" value="Pectin lyase-like"/>
    <property type="match status" value="1"/>
</dbReference>
<dbReference type="AlphaFoldDB" id="A0A6C0C6T9"/>
<protein>
    <submittedName>
        <fullName evidence="1">Uncharacterized protein</fullName>
    </submittedName>
</protein>
<accession>A0A6C0C6T9</accession>
<sequence length="603" mass="60930">MLALFILFNLCFSATIYVNINSPAGSGGDGSSWALAFNNMQSALTAAGTSASTEIWAATGTYKPTVKYGGGYTGTDAQLVTFLLATNNRLYGGFVGTETSKSQRNVNANPTILSGDILGDDVYGSSSNKDDNAWHVMTADGATNVVVDGFIVEKGYAAGPDNGTVILAAGNTSVITSIAYAHALGAGLVARHGAQVTLNNMIFRDNQCNASRAGILTLKFPISALASGGGGIGIADDNTLVTVVGSKFLDNLAVTFGSEGGAANVIFDGTLQMTGCIVSGNKGNRNGGAVHNREGKKIIATSTTFSSNQIVGTSVGDEGGATIGVMNSNLTVTSCIFNSNIILAGTGPGGILFHTPFDDGSAYELRVISSAFSNNIGTVLGSAATIFGITPNAGVTAEIVSCVFTNNSAIVGGAVYVDSIPTKITSCVFNNNKAHVAGGAVFASNFANSIFNRTELATRTQLTVTSSSFNGNIITGSVSSAVPTFSFNFLAGFFSGGTASVTNTPVGAAGLASVFGAKVNVISSVFTNNNASPGYGGALLVGGSAGSVGGTPYGFNQAYLSVASSVGVNNVDQFGSNNVRVLNPAGLPNIPNGVYFLTDGSIV</sequence>